<feature type="domain" description="Double zinc ribbon" evidence="3">
    <location>
        <begin position="8"/>
        <end position="46"/>
    </location>
</feature>
<reference evidence="6" key="2">
    <citation type="submission" date="2015-04" db="EMBL/GenBank/DDBJ databases">
        <title>A butyrogenic pathway from the amino acid lysine in a human gut commensal.</title>
        <authorList>
            <person name="de Vos W.M."/>
            <person name="Bui N.T.P."/>
            <person name="Plugge C.M."/>
            <person name="Ritari J."/>
        </authorList>
    </citation>
    <scope>NUCLEOTIDE SEQUENCE [LARGE SCALE GENOMIC DNA]</scope>
    <source>
        <strain evidence="6">AF211</strain>
    </source>
</reference>
<organism evidence="4 6">
    <name type="scientific">Intestinimonas butyriciproducens</name>
    <dbReference type="NCBI Taxonomy" id="1297617"/>
    <lineage>
        <taxon>Bacteria</taxon>
        <taxon>Bacillati</taxon>
        <taxon>Bacillota</taxon>
        <taxon>Clostridia</taxon>
        <taxon>Eubacteriales</taxon>
        <taxon>Intestinimonas</taxon>
    </lineage>
</organism>
<dbReference type="AlphaFoldDB" id="A0A0S2W0R8"/>
<proteinExistence type="inferred from homology"/>
<gene>
    <name evidence="5" type="ORF">C7373_10157</name>
    <name evidence="4" type="ORF">IB211_00526c</name>
</gene>
<dbReference type="Proteomes" id="UP000064844">
    <property type="component" value="Chromosome"/>
</dbReference>
<reference evidence="4 6" key="1">
    <citation type="journal article" date="2015" name="Nat. Commun.">
        <title>Production of butyrate from lysine and the Amadori product fructoselysine by a human gut commensal.</title>
        <authorList>
            <person name="Bui T.P."/>
            <person name="Ritari J."/>
            <person name="Boeren S."/>
            <person name="de Waard P."/>
            <person name="Plugge C.M."/>
            <person name="de Vos W.M."/>
        </authorList>
    </citation>
    <scope>NUCLEOTIDE SEQUENCE [LARGE SCALE GENOMIC DNA]</scope>
    <source>
        <strain evidence="4 6">AF211</strain>
    </source>
</reference>
<accession>A0A0S2W0R8</accession>
<dbReference type="EMBL" id="CP011307">
    <property type="protein sequence ID" value="ALP92921.1"/>
    <property type="molecule type" value="Genomic_DNA"/>
</dbReference>
<evidence type="ECO:0000313" key="7">
    <source>
        <dbReference type="Proteomes" id="UP000245778"/>
    </source>
</evidence>
<dbReference type="Pfam" id="PF00156">
    <property type="entry name" value="Pribosyltran"/>
    <property type="match status" value="1"/>
</dbReference>
<protein>
    <submittedName>
        <fullName evidence="5">ComF family protein</fullName>
    </submittedName>
</protein>
<evidence type="ECO:0000259" key="2">
    <source>
        <dbReference type="Pfam" id="PF00156"/>
    </source>
</evidence>
<dbReference type="InterPro" id="IPR051910">
    <property type="entry name" value="ComF/GntX_DNA_util-trans"/>
</dbReference>
<evidence type="ECO:0000256" key="1">
    <source>
        <dbReference type="ARBA" id="ARBA00008007"/>
    </source>
</evidence>
<dbReference type="InterPro" id="IPR044005">
    <property type="entry name" value="DZR_2"/>
</dbReference>
<evidence type="ECO:0000259" key="3">
    <source>
        <dbReference type="Pfam" id="PF18912"/>
    </source>
</evidence>
<feature type="domain" description="Phosphoribosyltransferase" evidence="2">
    <location>
        <begin position="125"/>
        <end position="224"/>
    </location>
</feature>
<dbReference type="RefSeq" id="WP_058117008.1">
    <property type="nucleotide sequence ID" value="NZ_CALICV010000010.1"/>
</dbReference>
<sequence>MSGGASVLLDLLFPPRCAFCRALLRRGESGLCQRCQRELPWISGPAAEQKPEFVSLCASPLWYEGAVRASFHRFKFKGRSGYAQVYGRLTAQCVRDHLSGRYDLITWVPLSPERLKKRGYDQAMLLACATALELGDVAVETLRKVRDAEAQSGLAGGAGARRANVLGAYQAADPELVAGRRVLLIDDVITTGATISECARTLRTAGAADVLCATLARTPGPQKERPSAPFPPSF</sequence>
<dbReference type="KEGG" id="ibu:IB211_00526c"/>
<dbReference type="OrthoDB" id="9779910at2"/>
<dbReference type="CDD" id="cd06223">
    <property type="entry name" value="PRTases_typeI"/>
    <property type="match status" value="1"/>
</dbReference>
<dbReference type="Gene3D" id="3.40.50.2020">
    <property type="match status" value="1"/>
</dbReference>
<keyword evidence="6" id="KW-1185">Reference proteome</keyword>
<dbReference type="Pfam" id="PF18912">
    <property type="entry name" value="DZR_2"/>
    <property type="match status" value="1"/>
</dbReference>
<comment type="similarity">
    <text evidence="1">Belongs to the ComF/GntX family.</text>
</comment>
<dbReference type="eggNOG" id="COG1040">
    <property type="taxonomic scope" value="Bacteria"/>
</dbReference>
<dbReference type="Proteomes" id="UP000245778">
    <property type="component" value="Unassembled WGS sequence"/>
</dbReference>
<dbReference type="STRING" id="1297617.IB211_00526c"/>
<evidence type="ECO:0000313" key="6">
    <source>
        <dbReference type="Proteomes" id="UP000064844"/>
    </source>
</evidence>
<evidence type="ECO:0000313" key="4">
    <source>
        <dbReference type="EMBL" id="ALP92921.1"/>
    </source>
</evidence>
<dbReference type="InterPro" id="IPR029057">
    <property type="entry name" value="PRTase-like"/>
</dbReference>
<dbReference type="SUPFAM" id="SSF53271">
    <property type="entry name" value="PRTase-like"/>
    <property type="match status" value="1"/>
</dbReference>
<name>A0A0S2W0R8_9FIRM</name>
<evidence type="ECO:0000313" key="5">
    <source>
        <dbReference type="EMBL" id="PVY59544.1"/>
    </source>
</evidence>
<reference evidence="5 7" key="3">
    <citation type="submission" date="2018-04" db="EMBL/GenBank/DDBJ databases">
        <title>Genomic Encyclopedia of Type Strains, Phase IV (KMG-IV): sequencing the most valuable type-strain genomes for metagenomic binning, comparative biology and taxonomic classification.</title>
        <authorList>
            <person name="Goeker M."/>
        </authorList>
    </citation>
    <scope>NUCLEOTIDE SEQUENCE [LARGE SCALE GENOMIC DNA]</scope>
    <source>
        <strain evidence="5 7">DSM 26588</strain>
    </source>
</reference>
<dbReference type="EMBL" id="QEKK01000001">
    <property type="protein sequence ID" value="PVY59544.1"/>
    <property type="molecule type" value="Genomic_DNA"/>
</dbReference>
<dbReference type="PANTHER" id="PTHR47505:SF1">
    <property type="entry name" value="DNA UTILIZATION PROTEIN YHGH"/>
    <property type="match status" value="1"/>
</dbReference>
<dbReference type="InterPro" id="IPR000836">
    <property type="entry name" value="PRTase_dom"/>
</dbReference>
<dbReference type="GeneID" id="93228200"/>
<dbReference type="PANTHER" id="PTHR47505">
    <property type="entry name" value="DNA UTILIZATION PROTEIN YHGH"/>
    <property type="match status" value="1"/>
</dbReference>